<evidence type="ECO:0000256" key="1">
    <source>
        <dbReference type="ARBA" id="ARBA00001946"/>
    </source>
</evidence>
<dbReference type="InterPro" id="IPR011008">
    <property type="entry name" value="Dimeric_a/b-barrel"/>
</dbReference>
<dbReference type="SUPFAM" id="SSF54909">
    <property type="entry name" value="Dimeric alpha+beta barrel"/>
    <property type="match status" value="1"/>
</dbReference>
<dbReference type="Pfam" id="PF00293">
    <property type="entry name" value="NUDIX"/>
    <property type="match status" value="1"/>
</dbReference>
<comment type="caution">
    <text evidence="5">The sequence shown here is derived from an EMBL/GenBank/DDBJ whole genome shotgun (WGS) entry which is preliminary data.</text>
</comment>
<organism evidence="5 6">
    <name type="scientific">Mesobacillus maritimus</name>
    <dbReference type="NCBI Taxonomy" id="1643336"/>
    <lineage>
        <taxon>Bacteria</taxon>
        <taxon>Bacillati</taxon>
        <taxon>Bacillota</taxon>
        <taxon>Bacilli</taxon>
        <taxon>Bacillales</taxon>
        <taxon>Bacillaceae</taxon>
        <taxon>Mesobacillus</taxon>
    </lineage>
</organism>
<accession>A0ABS7K4U7</accession>
<evidence type="ECO:0000256" key="2">
    <source>
        <dbReference type="ARBA" id="ARBA00022801"/>
    </source>
</evidence>
<evidence type="ECO:0000313" key="5">
    <source>
        <dbReference type="EMBL" id="MBY0097294.1"/>
    </source>
</evidence>
<dbReference type="Proteomes" id="UP000769780">
    <property type="component" value="Unassembled WGS sequence"/>
</dbReference>
<dbReference type="Pfam" id="PF07978">
    <property type="entry name" value="NIPSNAP"/>
    <property type="match status" value="1"/>
</dbReference>
<keyword evidence="2 3" id="KW-0378">Hydrolase</keyword>
<dbReference type="InterPro" id="IPR000086">
    <property type="entry name" value="NUDIX_hydrolase_dom"/>
</dbReference>
<gene>
    <name evidence="5" type="ORF">H0185_10860</name>
</gene>
<dbReference type="Gene3D" id="3.90.79.10">
    <property type="entry name" value="Nucleoside Triphosphate Pyrophosphohydrolase"/>
    <property type="match status" value="1"/>
</dbReference>
<dbReference type="PROSITE" id="PS51462">
    <property type="entry name" value="NUDIX"/>
    <property type="match status" value="1"/>
</dbReference>
<proteinExistence type="inferred from homology"/>
<dbReference type="PROSITE" id="PS00893">
    <property type="entry name" value="NUDIX_BOX"/>
    <property type="match status" value="1"/>
</dbReference>
<dbReference type="InterPro" id="IPR012577">
    <property type="entry name" value="NIPSNAP"/>
</dbReference>
<dbReference type="CDD" id="cd02883">
    <property type="entry name" value="NUDIX_Hydrolase"/>
    <property type="match status" value="1"/>
</dbReference>
<dbReference type="PRINTS" id="PR00502">
    <property type="entry name" value="NUDIXFAMILY"/>
</dbReference>
<protein>
    <submittedName>
        <fullName evidence="5">NUDIX domain-containing protein</fullName>
    </submittedName>
</protein>
<dbReference type="EMBL" id="JACWFH010000012">
    <property type="protein sequence ID" value="MBY0097294.1"/>
    <property type="molecule type" value="Genomic_DNA"/>
</dbReference>
<comment type="cofactor">
    <cofactor evidence="1">
        <name>Mg(2+)</name>
        <dbReference type="ChEBI" id="CHEBI:18420"/>
    </cofactor>
</comment>
<dbReference type="PANTHER" id="PTHR43046">
    <property type="entry name" value="GDP-MANNOSE MANNOSYL HYDROLASE"/>
    <property type="match status" value="1"/>
</dbReference>
<evidence type="ECO:0000259" key="4">
    <source>
        <dbReference type="PROSITE" id="PS51462"/>
    </source>
</evidence>
<dbReference type="SUPFAM" id="SSF55811">
    <property type="entry name" value="Nudix"/>
    <property type="match status" value="1"/>
</dbReference>
<comment type="similarity">
    <text evidence="3">Belongs to the Nudix hydrolase family.</text>
</comment>
<dbReference type="InterPro" id="IPR020476">
    <property type="entry name" value="Nudix_hydrolase"/>
</dbReference>
<name>A0ABS7K4U7_9BACI</name>
<dbReference type="PANTHER" id="PTHR43046:SF2">
    <property type="entry name" value="8-OXO-DGTP DIPHOSPHATASE-RELATED"/>
    <property type="match status" value="1"/>
</dbReference>
<evidence type="ECO:0000313" key="6">
    <source>
        <dbReference type="Proteomes" id="UP000769780"/>
    </source>
</evidence>
<sequence>MYHRRETYKILPEKVEEFQQFFEKFLLPVQVKNGAKLVGKWLTESEEIMVIWEYPSPEEYQKILQRVHKDEIMKKMQEQVHRFGKPFLQSFEDDLTALGDNETSKQNVTVSGFITNEVGEVLLVRTYWRNDTWELPGGGVEDGETLDQALCREIKEETGIMVRLSGITGVYSNGKTIAIVFRGTMMGGKLTTSEETQDVRFVRLNPSNVSTYIKRGKFIPRVLDGLKGKCIPYEAFQVRPYKLVKRYDEDVEKKRDELENEH</sequence>
<evidence type="ECO:0000256" key="3">
    <source>
        <dbReference type="RuleBase" id="RU003476"/>
    </source>
</evidence>
<dbReference type="Gene3D" id="3.30.70.100">
    <property type="match status" value="1"/>
</dbReference>
<reference evidence="5 6" key="1">
    <citation type="submission" date="2020-07" db="EMBL/GenBank/DDBJ databases">
        <title>Fungal Genomes of the International Space Station.</title>
        <authorList>
            <person name="Seuylemezian A."/>
            <person name="Singh N.K."/>
            <person name="Wood J."/>
            <person name="Venkateswaran K."/>
        </authorList>
    </citation>
    <scope>NUCLEOTIDE SEQUENCE [LARGE SCALE GENOMIC DNA]</scope>
    <source>
        <strain evidence="5 6">PL-B2</strain>
    </source>
</reference>
<feature type="domain" description="Nudix hydrolase" evidence="4">
    <location>
        <begin position="105"/>
        <end position="224"/>
    </location>
</feature>
<dbReference type="InterPro" id="IPR015797">
    <property type="entry name" value="NUDIX_hydrolase-like_dom_sf"/>
</dbReference>
<dbReference type="InterPro" id="IPR020084">
    <property type="entry name" value="NUDIX_hydrolase_CS"/>
</dbReference>
<keyword evidence="6" id="KW-1185">Reference proteome</keyword>